<proteinExistence type="predicted"/>
<reference evidence="2" key="1">
    <citation type="submission" date="2020-03" db="EMBL/GenBank/DDBJ databases">
        <title>The deep terrestrial virosphere.</title>
        <authorList>
            <person name="Holmfeldt K."/>
            <person name="Nilsson E."/>
            <person name="Simone D."/>
            <person name="Lopez-Fernandez M."/>
            <person name="Wu X."/>
            <person name="de Brujin I."/>
            <person name="Lundin D."/>
            <person name="Andersson A."/>
            <person name="Bertilsson S."/>
            <person name="Dopson M."/>
        </authorList>
    </citation>
    <scope>NUCLEOTIDE SEQUENCE</scope>
    <source>
        <strain evidence="1">MM415A04115</strain>
        <strain evidence="2">MM415B04260</strain>
    </source>
</reference>
<name>A0A6M3LG49_9ZZZZ</name>
<dbReference type="AlphaFoldDB" id="A0A6M3LG49"/>
<dbReference type="EMBL" id="MT141751">
    <property type="protein sequence ID" value="QJA69953.1"/>
    <property type="molecule type" value="Genomic_DNA"/>
</dbReference>
<accession>A0A6M3LG49</accession>
<gene>
    <name evidence="1" type="ORF">MM415A04115_0003</name>
    <name evidence="2" type="ORF">MM415B04260_0011</name>
</gene>
<sequence length="55" mass="6605">MVEIQMIEIQDEEKNEEYLNDKRWKLIQALVNKCRFGKANEILCQLRKTHGLKTN</sequence>
<organism evidence="2">
    <name type="scientific">viral metagenome</name>
    <dbReference type="NCBI Taxonomy" id="1070528"/>
    <lineage>
        <taxon>unclassified sequences</taxon>
        <taxon>metagenomes</taxon>
        <taxon>organismal metagenomes</taxon>
    </lineage>
</organism>
<dbReference type="EMBL" id="MT143141">
    <property type="protein sequence ID" value="QJA93339.1"/>
    <property type="molecule type" value="Genomic_DNA"/>
</dbReference>
<evidence type="ECO:0000313" key="2">
    <source>
        <dbReference type="EMBL" id="QJA93339.1"/>
    </source>
</evidence>
<evidence type="ECO:0000313" key="1">
    <source>
        <dbReference type="EMBL" id="QJA69953.1"/>
    </source>
</evidence>
<protein>
    <submittedName>
        <fullName evidence="2">Uncharacterized protein</fullName>
    </submittedName>
</protein>